<evidence type="ECO:0000256" key="13">
    <source>
        <dbReference type="ARBA" id="ARBA00030948"/>
    </source>
</evidence>
<name>A0A8B3DDE1_VIBHA</name>
<keyword evidence="8" id="KW-0442">Lipid degradation</keyword>
<evidence type="ECO:0000256" key="9">
    <source>
        <dbReference type="ARBA" id="ARBA00022989"/>
    </source>
</evidence>
<dbReference type="GO" id="GO:0016042">
    <property type="term" value="P:lipid catabolic process"/>
    <property type="evidence" value="ECO:0007669"/>
    <property type="project" value="UniProtKB-KW"/>
</dbReference>
<evidence type="ECO:0000256" key="10">
    <source>
        <dbReference type="ARBA" id="ARBA00023098"/>
    </source>
</evidence>
<proteinExistence type="inferred from homology"/>
<keyword evidence="11" id="KW-0472">Membrane</keyword>
<dbReference type="Pfam" id="PF03280">
    <property type="entry name" value="Lipase_chap"/>
    <property type="match status" value="1"/>
</dbReference>
<sequence length="286" mass="32397">MKKVALITLFIVSLIGVGAAYLFPSSPPSQLIKAQSQQDTSIDLSSQKDFFEYTLSGLGEQSLEEIKANVKTGESQLDSLGISAELFETYLAYKEALSKLEPFEGNSLPLNELKQLNDAILAMQSAFFTDEQIAQLFDEENRLRQLAIDKLAIRETELDADSQQQMLEENLASQPKYIQQSERNNALVIELNQTSEMSAQEKYLARVDLVGEEGAERLQTLDEQRASFNASLNDYLEKRAEIINNDFLGEEEKKTEIAGLREQSFEQNQWRRVEALERIHDSESKN</sequence>
<comment type="function">
    <text evidence="1">May be involved in the folding of the extracellular lipase during its passage through the periplasm.</text>
</comment>
<evidence type="ECO:0000313" key="16">
    <source>
        <dbReference type="EMBL" id="RIW04217.1"/>
    </source>
</evidence>
<keyword evidence="12" id="KW-0143">Chaperone</keyword>
<keyword evidence="10" id="KW-0443">Lipid metabolism</keyword>
<dbReference type="GO" id="GO:0051082">
    <property type="term" value="F:unfolded protein binding"/>
    <property type="evidence" value="ECO:0007669"/>
    <property type="project" value="InterPro"/>
</dbReference>
<evidence type="ECO:0000256" key="6">
    <source>
        <dbReference type="ARBA" id="ARBA00022519"/>
    </source>
</evidence>
<dbReference type="NCBIfam" id="NF002337">
    <property type="entry name" value="PRK01294.1-5"/>
    <property type="match status" value="1"/>
</dbReference>
<gene>
    <name evidence="16" type="ORF">DS957_023715</name>
</gene>
<evidence type="ECO:0000256" key="1">
    <source>
        <dbReference type="ARBA" id="ARBA00003280"/>
    </source>
</evidence>
<dbReference type="GO" id="GO:0005886">
    <property type="term" value="C:plasma membrane"/>
    <property type="evidence" value="ECO:0007669"/>
    <property type="project" value="UniProtKB-SubCell"/>
</dbReference>
<evidence type="ECO:0000256" key="8">
    <source>
        <dbReference type="ARBA" id="ARBA00022963"/>
    </source>
</evidence>
<evidence type="ECO:0000313" key="17">
    <source>
        <dbReference type="Proteomes" id="UP000253437"/>
    </source>
</evidence>
<keyword evidence="9" id="KW-1133">Transmembrane helix</keyword>
<dbReference type="Proteomes" id="UP000253437">
    <property type="component" value="Unassembled WGS sequence"/>
</dbReference>
<evidence type="ECO:0000256" key="15">
    <source>
        <dbReference type="ARBA" id="ARBA00033028"/>
    </source>
</evidence>
<evidence type="ECO:0000256" key="3">
    <source>
        <dbReference type="ARBA" id="ARBA00010358"/>
    </source>
</evidence>
<comment type="similarity">
    <text evidence="3">Belongs to the lipase chaperone family.</text>
</comment>
<dbReference type="InterPro" id="IPR004961">
    <property type="entry name" value="Lipase_chaperone"/>
</dbReference>
<dbReference type="AlphaFoldDB" id="A0A8B3DDE1"/>
<keyword evidence="6" id="KW-0997">Cell inner membrane</keyword>
<comment type="subcellular location">
    <subcellularLocation>
        <location evidence="2">Cell inner membrane</location>
        <topology evidence="2">Single-pass membrane protein</topology>
        <orientation evidence="2">Periplasmic side</orientation>
    </subcellularLocation>
</comment>
<evidence type="ECO:0000256" key="2">
    <source>
        <dbReference type="ARBA" id="ARBA00004383"/>
    </source>
</evidence>
<evidence type="ECO:0000256" key="7">
    <source>
        <dbReference type="ARBA" id="ARBA00022692"/>
    </source>
</evidence>
<accession>A0A8B3DDE1</accession>
<dbReference type="RefSeq" id="WP_017819512.1">
    <property type="nucleotide sequence ID" value="NZ_BJKR01000106.1"/>
</dbReference>
<comment type="caution">
    <text evidence="16">The sequence shown here is derived from an EMBL/GenBank/DDBJ whole genome shotgun (WGS) entry which is preliminary data.</text>
</comment>
<evidence type="ECO:0000256" key="4">
    <source>
        <dbReference type="ARBA" id="ARBA00019692"/>
    </source>
</evidence>
<evidence type="ECO:0000256" key="14">
    <source>
        <dbReference type="ARBA" id="ARBA00031542"/>
    </source>
</evidence>
<organism evidence="16 17">
    <name type="scientific">Vibrio harveyi</name>
    <name type="common">Beneckea harveyi</name>
    <dbReference type="NCBI Taxonomy" id="669"/>
    <lineage>
        <taxon>Bacteria</taxon>
        <taxon>Pseudomonadati</taxon>
        <taxon>Pseudomonadota</taxon>
        <taxon>Gammaproteobacteria</taxon>
        <taxon>Vibrionales</taxon>
        <taxon>Vibrionaceae</taxon>
        <taxon>Vibrio</taxon>
    </lineage>
</organism>
<dbReference type="SUPFAM" id="SSF158855">
    <property type="entry name" value="Lipase chaperone-like"/>
    <property type="match status" value="1"/>
</dbReference>
<evidence type="ECO:0000256" key="12">
    <source>
        <dbReference type="ARBA" id="ARBA00023186"/>
    </source>
</evidence>
<keyword evidence="7" id="KW-0812">Transmembrane</keyword>
<protein>
    <recommendedName>
        <fullName evidence="4">Lipase chaperone</fullName>
    </recommendedName>
    <alternativeName>
        <fullName evidence="15">Lipase foldase</fullName>
    </alternativeName>
    <alternativeName>
        <fullName evidence="13">Lipase helper protein</fullName>
    </alternativeName>
    <alternativeName>
        <fullName evidence="14">Lipase modulator</fullName>
    </alternativeName>
</protein>
<dbReference type="GO" id="GO:0006457">
    <property type="term" value="P:protein folding"/>
    <property type="evidence" value="ECO:0007669"/>
    <property type="project" value="InterPro"/>
</dbReference>
<keyword evidence="5" id="KW-1003">Cell membrane</keyword>
<evidence type="ECO:0000256" key="5">
    <source>
        <dbReference type="ARBA" id="ARBA00022475"/>
    </source>
</evidence>
<reference evidence="16 17" key="1">
    <citation type="submission" date="2018-08" db="EMBL/GenBank/DDBJ databases">
        <title>Vibrio harveyi strains pathogenic to white snook Centropomus viridis Lockington (1877) and potential probiotic bacteria.</title>
        <authorList>
            <person name="Soto-Rodriguez S."/>
            <person name="Gomez-Gil B."/>
            <person name="Lozano-Olvera R."/>
        </authorList>
    </citation>
    <scope>NUCLEOTIDE SEQUENCE [LARGE SCALE GENOMIC DNA]</scope>
    <source>
        <strain evidence="16 17">CAIM 1508</strain>
    </source>
</reference>
<dbReference type="EMBL" id="QOUW02000147">
    <property type="protein sequence ID" value="RIW04217.1"/>
    <property type="molecule type" value="Genomic_DNA"/>
</dbReference>
<evidence type="ECO:0000256" key="11">
    <source>
        <dbReference type="ARBA" id="ARBA00023136"/>
    </source>
</evidence>